<name>A0A1I7KIJ3_9GAMM</name>
<sequence length="57" mass="6420">MYDLPKKTLQQNLIDQNKLSSNEDLLKTYSASGFHMMADSGACPKHSSMTCMPYNYA</sequence>
<dbReference type="AlphaFoldDB" id="A0A1I7KIJ3"/>
<accession>A0A1I7KIJ3</accession>
<dbReference type="STRING" id="351659.SAMN05421784_1652"/>
<dbReference type="Proteomes" id="UP000242496">
    <property type="component" value="Unassembled WGS sequence"/>
</dbReference>
<keyword evidence="2" id="KW-1185">Reference proteome</keyword>
<proteinExistence type="predicted"/>
<protein>
    <submittedName>
        <fullName evidence="1">Uncharacterized protein</fullName>
    </submittedName>
</protein>
<dbReference type="EMBL" id="FPBJ01000065">
    <property type="protein sequence ID" value="SFU97134.1"/>
    <property type="molecule type" value="Genomic_DNA"/>
</dbReference>
<organism evidence="1 2">
    <name type="scientific">Xenorhabdus koppenhoeferi</name>
    <dbReference type="NCBI Taxonomy" id="351659"/>
    <lineage>
        <taxon>Bacteria</taxon>
        <taxon>Pseudomonadati</taxon>
        <taxon>Pseudomonadota</taxon>
        <taxon>Gammaproteobacteria</taxon>
        <taxon>Enterobacterales</taxon>
        <taxon>Morganellaceae</taxon>
        <taxon>Xenorhabdus</taxon>
    </lineage>
</organism>
<evidence type="ECO:0000313" key="1">
    <source>
        <dbReference type="EMBL" id="SFU97134.1"/>
    </source>
</evidence>
<evidence type="ECO:0000313" key="2">
    <source>
        <dbReference type="Proteomes" id="UP000242496"/>
    </source>
</evidence>
<reference evidence="2" key="1">
    <citation type="submission" date="2016-10" db="EMBL/GenBank/DDBJ databases">
        <authorList>
            <person name="Varghese N."/>
            <person name="Submissions S."/>
        </authorList>
    </citation>
    <scope>NUCLEOTIDE SEQUENCE [LARGE SCALE GENOMIC DNA]</scope>
    <source>
        <strain evidence="2">DSM 18168</strain>
    </source>
</reference>
<gene>
    <name evidence="1" type="ORF">SAMN05421784_1652</name>
</gene>